<reference evidence="4 5" key="1">
    <citation type="submission" date="2019-10" db="EMBL/GenBank/DDBJ databases">
        <title>Georgenia wutianyii sp. nov. and Georgenia yuyongxinii sp. nov. isolated from plateau pika (Ochotona curzoniae) in the Qinghai-Tibet plateau of China.</title>
        <authorList>
            <person name="Tian Z."/>
        </authorList>
    </citation>
    <scope>NUCLEOTIDE SEQUENCE [LARGE SCALE GENOMIC DNA]</scope>
    <source>
        <strain evidence="4 5">DSM 21501</strain>
    </source>
</reference>
<name>A0A7J5UNJ9_9MICO</name>
<dbReference type="RefSeq" id="WP_152202855.1">
    <property type="nucleotide sequence ID" value="NZ_VUKF01000019.1"/>
</dbReference>
<evidence type="ECO:0000256" key="1">
    <source>
        <dbReference type="ARBA" id="ARBA00022679"/>
    </source>
</evidence>
<comment type="caution">
    <text evidence="4">The sequence shown here is derived from an EMBL/GenBank/DDBJ whole genome shotgun (WGS) entry which is preliminary data.</text>
</comment>
<proteinExistence type="predicted"/>
<dbReference type="EMBL" id="WHJE01000061">
    <property type="protein sequence ID" value="KAE8763674.1"/>
    <property type="molecule type" value="Genomic_DNA"/>
</dbReference>
<evidence type="ECO:0000313" key="4">
    <source>
        <dbReference type="EMBL" id="KAE8763674.1"/>
    </source>
</evidence>
<dbReference type="InterPro" id="IPR000182">
    <property type="entry name" value="GNAT_dom"/>
</dbReference>
<feature type="domain" description="N-acetyltransferase" evidence="3">
    <location>
        <begin position="19"/>
        <end position="161"/>
    </location>
</feature>
<organism evidence="4 5">
    <name type="scientific">Georgenia thermotolerans</name>
    <dbReference type="NCBI Taxonomy" id="527326"/>
    <lineage>
        <taxon>Bacteria</taxon>
        <taxon>Bacillati</taxon>
        <taxon>Actinomycetota</taxon>
        <taxon>Actinomycetes</taxon>
        <taxon>Micrococcales</taxon>
        <taxon>Bogoriellaceae</taxon>
        <taxon>Georgenia</taxon>
    </lineage>
</organism>
<dbReference type="InterPro" id="IPR016181">
    <property type="entry name" value="Acyl_CoA_acyltransferase"/>
</dbReference>
<protein>
    <submittedName>
        <fullName evidence="4">GNAT family N-acetyltransferase</fullName>
    </submittedName>
</protein>
<dbReference type="InterPro" id="IPR050832">
    <property type="entry name" value="Bact_Acetyltransf"/>
</dbReference>
<dbReference type="Pfam" id="PF00583">
    <property type="entry name" value="Acetyltransf_1"/>
    <property type="match status" value="1"/>
</dbReference>
<dbReference type="SUPFAM" id="SSF55729">
    <property type="entry name" value="Acyl-CoA N-acyltransferases (Nat)"/>
    <property type="match status" value="1"/>
</dbReference>
<dbReference type="GO" id="GO:0016747">
    <property type="term" value="F:acyltransferase activity, transferring groups other than amino-acyl groups"/>
    <property type="evidence" value="ECO:0007669"/>
    <property type="project" value="InterPro"/>
</dbReference>
<keyword evidence="2" id="KW-0012">Acyltransferase</keyword>
<dbReference type="AlphaFoldDB" id="A0A7J5UNJ9"/>
<dbReference type="Proteomes" id="UP000451860">
    <property type="component" value="Unassembled WGS sequence"/>
</dbReference>
<keyword evidence="1 4" id="KW-0808">Transferase</keyword>
<evidence type="ECO:0000259" key="3">
    <source>
        <dbReference type="PROSITE" id="PS51186"/>
    </source>
</evidence>
<keyword evidence="5" id="KW-1185">Reference proteome</keyword>
<dbReference type="Gene3D" id="3.40.630.30">
    <property type="match status" value="1"/>
</dbReference>
<dbReference type="OrthoDB" id="9799092at2"/>
<dbReference type="CDD" id="cd04301">
    <property type="entry name" value="NAT_SF"/>
    <property type="match status" value="1"/>
</dbReference>
<gene>
    <name evidence="4" type="ORF">GB883_12955</name>
</gene>
<dbReference type="PROSITE" id="PS51186">
    <property type="entry name" value="GNAT"/>
    <property type="match status" value="1"/>
</dbReference>
<dbReference type="PANTHER" id="PTHR43877">
    <property type="entry name" value="AMINOALKYLPHOSPHONATE N-ACETYLTRANSFERASE-RELATED-RELATED"/>
    <property type="match status" value="1"/>
</dbReference>
<dbReference type="PANTHER" id="PTHR43877:SF2">
    <property type="entry name" value="AMINOALKYLPHOSPHONATE N-ACETYLTRANSFERASE-RELATED"/>
    <property type="match status" value="1"/>
</dbReference>
<evidence type="ECO:0000313" key="5">
    <source>
        <dbReference type="Proteomes" id="UP000451860"/>
    </source>
</evidence>
<evidence type="ECO:0000256" key="2">
    <source>
        <dbReference type="ARBA" id="ARBA00023315"/>
    </source>
</evidence>
<accession>A0A7J5UNJ9</accession>
<sequence length="161" mass="17590">MDVTVSAADVAEWRAVREVRLRALAADPGAFGSTLARELAFDDGVWRERVAAGRTFLARRDGVVVGIASFYAEPGRQDERELVGMWVTPEARRTGVAPALVEAVRRAAAAEGAARLTLFIAEGNEPARRLYERLGFRSTGEVQELQSDPCRGQERYALALS</sequence>